<keyword evidence="3" id="KW-0813">Transport</keyword>
<name>A0A9X7Z6V2_9BACL</name>
<dbReference type="AlphaFoldDB" id="A0A9X7Z6V2"/>
<dbReference type="CDD" id="cd03257">
    <property type="entry name" value="ABC_NikE_OppD_transporters"/>
    <property type="match status" value="1"/>
</dbReference>
<dbReference type="GO" id="GO:0016887">
    <property type="term" value="F:ATP hydrolysis activity"/>
    <property type="evidence" value="ECO:0007669"/>
    <property type="project" value="InterPro"/>
</dbReference>
<feature type="domain" description="ABC transporter" evidence="10">
    <location>
        <begin position="5"/>
        <end position="254"/>
    </location>
</feature>
<evidence type="ECO:0000256" key="4">
    <source>
        <dbReference type="ARBA" id="ARBA00022475"/>
    </source>
</evidence>
<evidence type="ECO:0000313" key="12">
    <source>
        <dbReference type="Proteomes" id="UP000663505"/>
    </source>
</evidence>
<organism evidence="11 12">
    <name type="scientific">Alicyclobacillus mengziensis</name>
    <dbReference type="NCBI Taxonomy" id="2931921"/>
    <lineage>
        <taxon>Bacteria</taxon>
        <taxon>Bacillati</taxon>
        <taxon>Bacillota</taxon>
        <taxon>Bacilli</taxon>
        <taxon>Bacillales</taxon>
        <taxon>Alicyclobacillaceae</taxon>
        <taxon>Alicyclobacillus</taxon>
    </lineage>
</organism>
<dbReference type="FunFam" id="3.40.50.300:FF:000016">
    <property type="entry name" value="Oligopeptide ABC transporter ATP-binding component"/>
    <property type="match status" value="1"/>
</dbReference>
<dbReference type="InterPro" id="IPR050388">
    <property type="entry name" value="ABC_Ni/Peptide_Import"/>
</dbReference>
<evidence type="ECO:0000256" key="9">
    <source>
        <dbReference type="ARBA" id="ARBA00023136"/>
    </source>
</evidence>
<evidence type="ECO:0000256" key="6">
    <source>
        <dbReference type="ARBA" id="ARBA00022741"/>
    </source>
</evidence>
<keyword evidence="12" id="KW-1185">Reference proteome</keyword>
<protein>
    <submittedName>
        <fullName evidence="11">ABC transporter ATP-binding protein</fullName>
    </submittedName>
</protein>
<dbReference type="GO" id="GO:0005524">
    <property type="term" value="F:ATP binding"/>
    <property type="evidence" value="ECO:0007669"/>
    <property type="project" value="UniProtKB-KW"/>
</dbReference>
<dbReference type="Pfam" id="PF08352">
    <property type="entry name" value="oligo_HPY"/>
    <property type="match status" value="1"/>
</dbReference>
<comment type="subcellular location">
    <subcellularLocation>
        <location evidence="1">Cell membrane</location>
        <topology evidence="1">Peripheral membrane protein</topology>
    </subcellularLocation>
</comment>
<evidence type="ECO:0000256" key="7">
    <source>
        <dbReference type="ARBA" id="ARBA00022840"/>
    </source>
</evidence>
<keyword evidence="9" id="KW-0472">Membrane</keyword>
<dbReference type="InterPro" id="IPR013563">
    <property type="entry name" value="Oligopep_ABC_C"/>
</dbReference>
<keyword evidence="4" id="KW-1003">Cell membrane</keyword>
<evidence type="ECO:0000256" key="1">
    <source>
        <dbReference type="ARBA" id="ARBA00004202"/>
    </source>
</evidence>
<keyword evidence="7 11" id="KW-0067">ATP-binding</keyword>
<dbReference type="PROSITE" id="PS50893">
    <property type="entry name" value="ABC_TRANSPORTER_2"/>
    <property type="match status" value="1"/>
</dbReference>
<dbReference type="Proteomes" id="UP000663505">
    <property type="component" value="Chromosome"/>
</dbReference>
<dbReference type="PROSITE" id="PS00211">
    <property type="entry name" value="ABC_TRANSPORTER_1"/>
    <property type="match status" value="1"/>
</dbReference>
<dbReference type="SMART" id="SM00382">
    <property type="entry name" value="AAA"/>
    <property type="match status" value="1"/>
</dbReference>
<dbReference type="SUPFAM" id="SSF52540">
    <property type="entry name" value="P-loop containing nucleoside triphosphate hydrolases"/>
    <property type="match status" value="1"/>
</dbReference>
<dbReference type="Pfam" id="PF00005">
    <property type="entry name" value="ABC_tran"/>
    <property type="match status" value="1"/>
</dbReference>
<keyword evidence="8" id="KW-1278">Translocase</keyword>
<dbReference type="GO" id="GO:0015833">
    <property type="term" value="P:peptide transport"/>
    <property type="evidence" value="ECO:0007669"/>
    <property type="project" value="InterPro"/>
</dbReference>
<sequence>MAAVLEVKDLKVEFPIDGEYYSAIEKLSFSIHTGETLGLVGESGCGKSVTSLAIMGLLHPSARVRGQVLLDGRNLLKLTKSQFNTLRGNRLSMIFQEPMSALNPVLRIKDQVGEGLMVHKGLTKRQAERATLDLLKQVGLKNASDVASAYPHQLSGGMQQRVMIAMAVACNPSLLIADEPTTALDVTIQAQILKLLQKLAEEHQMAMLFITHNLGVVARIAQRVAIMYAGRIVEHGFVRQIFKNPCHPYTIGLLNSVPRIDGERHRLESIPGHVPSLRDMPAGCKFRPRCANPECLCRDSEPDLGEVEPGHQCRTWQYANTGVSGL</sequence>
<proteinExistence type="inferred from homology"/>
<dbReference type="PANTHER" id="PTHR43297:SF14">
    <property type="entry name" value="ATPASE AAA-TYPE CORE DOMAIN-CONTAINING PROTEIN"/>
    <property type="match status" value="1"/>
</dbReference>
<dbReference type="InterPro" id="IPR017871">
    <property type="entry name" value="ABC_transporter-like_CS"/>
</dbReference>
<dbReference type="PANTHER" id="PTHR43297">
    <property type="entry name" value="OLIGOPEPTIDE TRANSPORT ATP-BINDING PROTEIN APPD"/>
    <property type="match status" value="1"/>
</dbReference>
<dbReference type="RefSeq" id="WP_206656020.1">
    <property type="nucleotide sequence ID" value="NZ_CP071182.1"/>
</dbReference>
<evidence type="ECO:0000256" key="8">
    <source>
        <dbReference type="ARBA" id="ARBA00022967"/>
    </source>
</evidence>
<evidence type="ECO:0000259" key="10">
    <source>
        <dbReference type="PROSITE" id="PS50893"/>
    </source>
</evidence>
<keyword evidence="5" id="KW-0997">Cell inner membrane</keyword>
<evidence type="ECO:0000313" key="11">
    <source>
        <dbReference type="EMBL" id="QSO46655.1"/>
    </source>
</evidence>
<dbReference type="InterPro" id="IPR003439">
    <property type="entry name" value="ABC_transporter-like_ATP-bd"/>
</dbReference>
<dbReference type="EMBL" id="CP071182">
    <property type="protein sequence ID" value="QSO46655.1"/>
    <property type="molecule type" value="Genomic_DNA"/>
</dbReference>
<dbReference type="GO" id="GO:0005886">
    <property type="term" value="C:plasma membrane"/>
    <property type="evidence" value="ECO:0007669"/>
    <property type="project" value="UniProtKB-SubCell"/>
</dbReference>
<reference evidence="11 12" key="1">
    <citation type="submission" date="2021-02" db="EMBL/GenBank/DDBJ databases">
        <title>Alicyclobacillus curvatus sp. nov. and Alicyclobacillus mengziensis sp. nov., two acidophilic bacteria isolated from acid mine drainage.</title>
        <authorList>
            <person name="Huang Y."/>
        </authorList>
    </citation>
    <scope>NUCLEOTIDE SEQUENCE [LARGE SCALE GENOMIC DNA]</scope>
    <source>
        <strain evidence="11 12">S30H14</strain>
    </source>
</reference>
<comment type="similarity">
    <text evidence="2">Belongs to the ABC transporter superfamily.</text>
</comment>
<dbReference type="KEGG" id="afx:JZ786_19745"/>
<dbReference type="InterPro" id="IPR003593">
    <property type="entry name" value="AAA+_ATPase"/>
</dbReference>
<keyword evidence="6" id="KW-0547">Nucleotide-binding</keyword>
<dbReference type="NCBIfam" id="TIGR01727">
    <property type="entry name" value="oligo_HPY"/>
    <property type="match status" value="1"/>
</dbReference>
<accession>A0A9X7Z6V2</accession>
<dbReference type="Gene3D" id="3.40.50.300">
    <property type="entry name" value="P-loop containing nucleotide triphosphate hydrolases"/>
    <property type="match status" value="1"/>
</dbReference>
<evidence type="ECO:0000256" key="3">
    <source>
        <dbReference type="ARBA" id="ARBA00022448"/>
    </source>
</evidence>
<evidence type="ECO:0000256" key="2">
    <source>
        <dbReference type="ARBA" id="ARBA00005417"/>
    </source>
</evidence>
<gene>
    <name evidence="11" type="ORF">JZ786_19745</name>
</gene>
<dbReference type="InterPro" id="IPR027417">
    <property type="entry name" value="P-loop_NTPase"/>
</dbReference>
<evidence type="ECO:0000256" key="5">
    <source>
        <dbReference type="ARBA" id="ARBA00022519"/>
    </source>
</evidence>